<proteinExistence type="predicted"/>
<dbReference type="SMART" id="SM00054">
    <property type="entry name" value="EFh"/>
    <property type="match status" value="2"/>
</dbReference>
<dbReference type="GO" id="GO:0005509">
    <property type="term" value="F:calcium ion binding"/>
    <property type="evidence" value="ECO:0007669"/>
    <property type="project" value="InterPro"/>
</dbReference>
<dbReference type="VEuPathDB" id="CryptoDB:Cvel_6637"/>
<dbReference type="Gene3D" id="1.10.238.10">
    <property type="entry name" value="EF-hand"/>
    <property type="match status" value="1"/>
</dbReference>
<feature type="region of interest" description="Disordered" evidence="2">
    <location>
        <begin position="392"/>
        <end position="422"/>
    </location>
</feature>
<dbReference type="EMBL" id="CDMZ01002524">
    <property type="protein sequence ID" value="CEM42739.1"/>
    <property type="molecule type" value="Genomic_DNA"/>
</dbReference>
<accession>A0A0G4HFD9</accession>
<dbReference type="PROSITE" id="PS50222">
    <property type="entry name" value="EF_HAND_2"/>
    <property type="match status" value="2"/>
</dbReference>
<dbReference type="SUPFAM" id="SSF47473">
    <property type="entry name" value="EF-hand"/>
    <property type="match status" value="1"/>
</dbReference>
<dbReference type="InterPro" id="IPR018247">
    <property type="entry name" value="EF_Hand_1_Ca_BS"/>
</dbReference>
<dbReference type="InterPro" id="IPR002048">
    <property type="entry name" value="EF_hand_dom"/>
</dbReference>
<evidence type="ECO:0000313" key="4">
    <source>
        <dbReference type="EMBL" id="CEM42739.1"/>
    </source>
</evidence>
<name>A0A0G4HFD9_9ALVE</name>
<feature type="region of interest" description="Disordered" evidence="2">
    <location>
        <begin position="327"/>
        <end position="355"/>
    </location>
</feature>
<dbReference type="InterPro" id="IPR011992">
    <property type="entry name" value="EF-hand-dom_pair"/>
</dbReference>
<feature type="region of interest" description="Disordered" evidence="2">
    <location>
        <begin position="20"/>
        <end position="46"/>
    </location>
</feature>
<dbReference type="AlphaFoldDB" id="A0A0G4HFD9"/>
<evidence type="ECO:0000256" key="2">
    <source>
        <dbReference type="SAM" id="MobiDB-lite"/>
    </source>
</evidence>
<dbReference type="PROSITE" id="PS00018">
    <property type="entry name" value="EF_HAND_1"/>
    <property type="match status" value="2"/>
</dbReference>
<organism evidence="4">
    <name type="scientific">Chromera velia CCMP2878</name>
    <dbReference type="NCBI Taxonomy" id="1169474"/>
    <lineage>
        <taxon>Eukaryota</taxon>
        <taxon>Sar</taxon>
        <taxon>Alveolata</taxon>
        <taxon>Colpodellida</taxon>
        <taxon>Chromeraceae</taxon>
        <taxon>Chromera</taxon>
    </lineage>
</organism>
<feature type="domain" description="EF-hand" evidence="3">
    <location>
        <begin position="48"/>
        <end position="83"/>
    </location>
</feature>
<evidence type="ECO:0000259" key="3">
    <source>
        <dbReference type="PROSITE" id="PS50222"/>
    </source>
</evidence>
<dbReference type="Pfam" id="PF13499">
    <property type="entry name" value="EF-hand_7"/>
    <property type="match status" value="1"/>
</dbReference>
<sequence length="747" mass="82051">MGCSASVNTLEGAVVAETAVSHAQAHGPPPQQKAQPPPPPSVLPPNAKPISAYENAFYALDKDGSGFLDVAEITKGFSQVGIQMSEEQVASCLAQADKNQDGKIDVDEYLILINRLLGMTSNSALHHVAAYRKWRKLFIAAECGMPDLPPPMAFAAENHGISPEDSVKTLIDTMKEHNWSALYSLSSEAYRAQVKPDTFDNYMNVHCGHVVEFEDPIRQGETVEFHTRVKVKTLYSVSWKSVRVWAANGMMYGLMVGETEEPIEIEDSPEIRKPPNGYKLEIDPVGKLIHHAWHTDIPEGCEAVIAWALPPPAPRYWGNSSYEISPSPSITTTPPGGQDPEILLPLSNESKNPALPRDAPAVVSRKVKGPCHAVLEYSCLVRARKVGLANVEEKGKGPPVDFGPLPAKGDGDIEEPEPGKDDPPFSAWLQKHKLEYDESTESQVFFAYRVMKALAKDFTYDLSHDSMAQRDSVAKLVEWERTDCLGHSNIFTAALQRNGLGWCVRKVHTPDHVLCEIWDDNAGWIPIEATLKQPSQTGLVDGAVRHIICKGISKPILADIPCLKQGPSPIAKVVQTFAEAVWIERNFEKAFNMLTAWQQNHHSSEGPDKKFEKLKNWANAYGGAKAIVQTELHPAGDVAGTTIECQGGGMFAHLSVKPSDLMEVMITGLEFDAHDHMAKWPGWVENRPEGWEKKEQVLGGWTPVVIVVSSGSKGVPSPWKFEDKVKAPGVIGPTELQQWHAKCGCPI</sequence>
<evidence type="ECO:0000256" key="1">
    <source>
        <dbReference type="ARBA" id="ARBA00022837"/>
    </source>
</evidence>
<feature type="domain" description="EF-hand" evidence="3">
    <location>
        <begin position="84"/>
        <end position="119"/>
    </location>
</feature>
<reference evidence="4" key="1">
    <citation type="submission" date="2014-11" db="EMBL/GenBank/DDBJ databases">
        <authorList>
            <person name="Otto D Thomas"/>
            <person name="Naeem Raeece"/>
        </authorList>
    </citation>
    <scope>NUCLEOTIDE SEQUENCE</scope>
</reference>
<feature type="compositionally biased region" description="Pro residues" evidence="2">
    <location>
        <begin position="27"/>
        <end position="46"/>
    </location>
</feature>
<dbReference type="InterPro" id="IPR038765">
    <property type="entry name" value="Papain-like_cys_pep_sf"/>
</dbReference>
<gene>
    <name evidence="4" type="ORF">Cvel_6637</name>
</gene>
<dbReference type="CDD" id="cd00051">
    <property type="entry name" value="EFh"/>
    <property type="match status" value="1"/>
</dbReference>
<keyword evidence="1" id="KW-0106">Calcium</keyword>
<dbReference type="SUPFAM" id="SSF54001">
    <property type="entry name" value="Cysteine proteinases"/>
    <property type="match status" value="1"/>
</dbReference>
<protein>
    <recommendedName>
        <fullName evidence="3">EF-hand domain-containing protein</fullName>
    </recommendedName>
</protein>